<organism evidence="6 7">
    <name type="scientific">Mycoplasmopsis columbinasalis</name>
    <dbReference type="NCBI Taxonomy" id="114880"/>
    <lineage>
        <taxon>Bacteria</taxon>
        <taxon>Bacillati</taxon>
        <taxon>Mycoplasmatota</taxon>
        <taxon>Mycoplasmoidales</taxon>
        <taxon>Metamycoplasmataceae</taxon>
        <taxon>Mycoplasmopsis</taxon>
    </lineage>
</organism>
<dbReference type="GO" id="GO:0046873">
    <property type="term" value="F:metal ion transmembrane transporter activity"/>
    <property type="evidence" value="ECO:0007669"/>
    <property type="project" value="InterPro"/>
</dbReference>
<evidence type="ECO:0000313" key="7">
    <source>
        <dbReference type="Proteomes" id="UP000290876"/>
    </source>
</evidence>
<gene>
    <name evidence="6" type="ORF">NCTC10184_00640</name>
</gene>
<dbReference type="Proteomes" id="UP000290876">
    <property type="component" value="Chromosome"/>
</dbReference>
<feature type="transmembrane region" description="Helical" evidence="5">
    <location>
        <begin position="70"/>
        <end position="90"/>
    </location>
</feature>
<proteinExistence type="predicted"/>
<evidence type="ECO:0000256" key="3">
    <source>
        <dbReference type="ARBA" id="ARBA00022989"/>
    </source>
</evidence>
<evidence type="ECO:0000256" key="4">
    <source>
        <dbReference type="ARBA" id="ARBA00023136"/>
    </source>
</evidence>
<dbReference type="AlphaFoldDB" id="A0A449BB17"/>
<feature type="transmembrane region" description="Helical" evidence="5">
    <location>
        <begin position="326"/>
        <end position="347"/>
    </location>
</feature>
<feature type="transmembrane region" description="Helical" evidence="5">
    <location>
        <begin position="35"/>
        <end position="58"/>
    </location>
</feature>
<dbReference type="GO" id="GO:0016020">
    <property type="term" value="C:membrane"/>
    <property type="evidence" value="ECO:0007669"/>
    <property type="project" value="UniProtKB-SubCell"/>
</dbReference>
<name>A0A449BB17_9BACT</name>
<evidence type="ECO:0000256" key="2">
    <source>
        <dbReference type="ARBA" id="ARBA00022692"/>
    </source>
</evidence>
<dbReference type="EMBL" id="LR215043">
    <property type="protein sequence ID" value="VEU78396.1"/>
    <property type="molecule type" value="Genomic_DNA"/>
</dbReference>
<keyword evidence="2 5" id="KW-0812">Transmembrane</keyword>
<evidence type="ECO:0000313" key="6">
    <source>
        <dbReference type="EMBL" id="VEU78396.1"/>
    </source>
</evidence>
<reference evidence="6 7" key="1">
    <citation type="submission" date="2019-01" db="EMBL/GenBank/DDBJ databases">
        <authorList>
            <consortium name="Pathogen Informatics"/>
        </authorList>
    </citation>
    <scope>NUCLEOTIDE SEQUENCE [LARGE SCALE GENOMIC DNA]</scope>
    <source>
        <strain evidence="6 7">NCTC10184</strain>
    </source>
</reference>
<dbReference type="KEGG" id="mcob:NCTC10184_00640"/>
<dbReference type="Pfam" id="PF02535">
    <property type="entry name" value="Zip"/>
    <property type="match status" value="1"/>
</dbReference>
<comment type="subcellular location">
    <subcellularLocation>
        <location evidence="1">Membrane</location>
        <topology evidence="1">Multi-pass membrane protein</topology>
    </subcellularLocation>
</comment>
<keyword evidence="7" id="KW-1185">Reference proteome</keyword>
<feature type="transmembrane region" description="Helical" evidence="5">
    <location>
        <begin position="194"/>
        <end position="216"/>
    </location>
</feature>
<dbReference type="OrthoDB" id="400752at2"/>
<evidence type="ECO:0000256" key="1">
    <source>
        <dbReference type="ARBA" id="ARBA00004141"/>
    </source>
</evidence>
<protein>
    <submittedName>
        <fullName evidence="6">ZIP Zinc transporter</fullName>
    </submittedName>
</protein>
<feature type="transmembrane region" description="Helical" evidence="5">
    <location>
        <begin position="110"/>
        <end position="132"/>
    </location>
</feature>
<dbReference type="InterPro" id="IPR003689">
    <property type="entry name" value="ZIP"/>
</dbReference>
<keyword evidence="3 5" id="KW-1133">Transmembrane helix</keyword>
<keyword evidence="4 5" id="KW-0472">Membrane</keyword>
<sequence>MRTFFTNLIEALKGARANYGIIDWNQTSETNLAKFYFVLIAALIFLGIPILLVVILTFIKKQQLSKKGTVILYAFVTGFFITLAFFGFAREALEISSTQAGARGYTTNQIYGWNILLVGFGLALGVGFGFGLKKLVDYIAKSKVIRNDAHASAFVHSHDLLHDNDAHDHTSHSYAPDHSVTIATQTQSQQKNKIVALLLILTHRIPAGLIIGYSLNSFFEVGIGSFNAISGAFLISFVLHLIPEILIFYFRQLEMGVTRAKACGWSIASLLMLIPLMYIGIYLGKYINQVWQLSAFLQACVGGIFVFTGVIEFLPEFYHAHHEPKIFKRVMFAFFLGIIVCVIILAFHTHK</sequence>
<feature type="transmembrane region" description="Helical" evidence="5">
    <location>
        <begin position="262"/>
        <end position="283"/>
    </location>
</feature>
<feature type="transmembrane region" description="Helical" evidence="5">
    <location>
        <begin position="228"/>
        <end position="250"/>
    </location>
</feature>
<accession>A0A449BB17</accession>
<feature type="transmembrane region" description="Helical" evidence="5">
    <location>
        <begin position="295"/>
        <end position="314"/>
    </location>
</feature>
<evidence type="ECO:0000256" key="5">
    <source>
        <dbReference type="SAM" id="Phobius"/>
    </source>
</evidence>
<dbReference type="RefSeq" id="WP_129623219.1">
    <property type="nucleotide sequence ID" value="NZ_LR215043.1"/>
</dbReference>